<proteinExistence type="predicted"/>
<dbReference type="Pfam" id="PF01535">
    <property type="entry name" value="PPR"/>
    <property type="match status" value="2"/>
</dbReference>
<name>A0A814UEG6_9BILA</name>
<dbReference type="InterPro" id="IPR050421">
    <property type="entry name" value="PPR"/>
</dbReference>
<evidence type="ECO:0000313" key="2">
    <source>
        <dbReference type="EMBL" id="CAF1171146.1"/>
    </source>
</evidence>
<dbReference type="Pfam" id="PF13041">
    <property type="entry name" value="PPR_2"/>
    <property type="match status" value="1"/>
</dbReference>
<dbReference type="EMBL" id="CAJOBC010007517">
    <property type="protein sequence ID" value="CAF3934886.1"/>
    <property type="molecule type" value="Genomic_DNA"/>
</dbReference>
<dbReference type="PANTHER" id="PTHR47928">
    <property type="entry name" value="REPEAT-CONTAINING PROTEIN, PUTATIVE-RELATED"/>
    <property type="match status" value="1"/>
</dbReference>
<dbReference type="Gene3D" id="1.25.40.10">
    <property type="entry name" value="Tetratricopeptide repeat domain"/>
    <property type="match status" value="2"/>
</dbReference>
<evidence type="ECO:0000313" key="3">
    <source>
        <dbReference type="EMBL" id="CAF3934886.1"/>
    </source>
</evidence>
<sequence length="343" mass="39074">MFKNCTNATHTLALKACAKLRDRERGIRIHRQLSSHALQGPFIQTSLIHFYMQCHDIDHAQQIFSAIGRKTIFMYGALFKGYVSNDMPEKVLELFDEMPIEPDEVIITILFNACAKLANTHAVKLGKDVLNRLPTAVFQHHKLVNSAIDMLMKFADVAHAEHLFQLIKNKSIVTYGAMMQGYVMNDMSEKALNLFEEVSFKSNEVLYAIVFSACVSLSNERAIQFGKKLLHQMPTMFLDDVVVINSAIHMLMKFGEVEDAECLFSRMKKRNLYTYGVMMNGYNLNDESHKCLKLFQQIKQQNITLNEPLSMSLIGACSQIGMRSICRNIVDQIPNHVGITEKR</sequence>
<dbReference type="PROSITE" id="PS51375">
    <property type="entry name" value="PPR"/>
    <property type="match status" value="1"/>
</dbReference>
<dbReference type="InterPro" id="IPR002885">
    <property type="entry name" value="PPR_rpt"/>
</dbReference>
<comment type="caution">
    <text evidence="2">The sequence shown here is derived from an EMBL/GenBank/DDBJ whole genome shotgun (WGS) entry which is preliminary data.</text>
</comment>
<reference evidence="2" key="1">
    <citation type="submission" date="2021-02" db="EMBL/GenBank/DDBJ databases">
        <authorList>
            <person name="Nowell W R."/>
        </authorList>
    </citation>
    <scope>NUCLEOTIDE SEQUENCE</scope>
</reference>
<dbReference type="Proteomes" id="UP000663829">
    <property type="component" value="Unassembled WGS sequence"/>
</dbReference>
<organism evidence="2 4">
    <name type="scientific">Didymodactylos carnosus</name>
    <dbReference type="NCBI Taxonomy" id="1234261"/>
    <lineage>
        <taxon>Eukaryota</taxon>
        <taxon>Metazoa</taxon>
        <taxon>Spiralia</taxon>
        <taxon>Gnathifera</taxon>
        <taxon>Rotifera</taxon>
        <taxon>Eurotatoria</taxon>
        <taxon>Bdelloidea</taxon>
        <taxon>Philodinida</taxon>
        <taxon>Philodinidae</taxon>
        <taxon>Didymodactylos</taxon>
    </lineage>
</organism>
<dbReference type="InterPro" id="IPR011990">
    <property type="entry name" value="TPR-like_helical_dom_sf"/>
</dbReference>
<protein>
    <recommendedName>
        <fullName evidence="5">Pentatricopeptide repeat-containing protein</fullName>
    </recommendedName>
</protein>
<dbReference type="EMBL" id="CAJNOQ010007520">
    <property type="protein sequence ID" value="CAF1171146.1"/>
    <property type="molecule type" value="Genomic_DNA"/>
</dbReference>
<keyword evidence="4" id="KW-1185">Reference proteome</keyword>
<dbReference type="Proteomes" id="UP000681722">
    <property type="component" value="Unassembled WGS sequence"/>
</dbReference>
<evidence type="ECO:0008006" key="5">
    <source>
        <dbReference type="Google" id="ProtNLM"/>
    </source>
</evidence>
<evidence type="ECO:0000313" key="4">
    <source>
        <dbReference type="Proteomes" id="UP000663829"/>
    </source>
</evidence>
<evidence type="ECO:0000256" key="1">
    <source>
        <dbReference type="PROSITE-ProRule" id="PRU00708"/>
    </source>
</evidence>
<dbReference type="AlphaFoldDB" id="A0A814UEG6"/>
<dbReference type="NCBIfam" id="TIGR00756">
    <property type="entry name" value="PPR"/>
    <property type="match status" value="4"/>
</dbReference>
<accession>A0A814UEG6</accession>
<dbReference type="PANTHER" id="PTHR47928:SF207">
    <property type="entry name" value="PENTATRICOPEPTIDE REPEAT-CONTAINING PROTEIN"/>
    <property type="match status" value="1"/>
</dbReference>
<feature type="repeat" description="PPR" evidence="1">
    <location>
        <begin position="240"/>
        <end position="274"/>
    </location>
</feature>
<gene>
    <name evidence="2" type="ORF">GPM918_LOCUS22191</name>
    <name evidence="3" type="ORF">SRO942_LOCUS22183</name>
</gene>
<dbReference type="OrthoDB" id="185373at2759"/>